<sequence>MAVSRNAAPQGVTPLDAALHGAGRHILPWCLLAFLFCFLDRINVGYASLTMNADLGLGPAAFGFGSSIFYLGYIGFELPSNAAFNRFGARLWLGRIMLTWGLVSAGMAFVQGETSFYVMRFLLGAAEAGFIPGIMLYLRGWFPDSRLGRATGLCFLAIPLASVIGGPLAVALFQLDGVMGLRGWQWMFLIEAAPSLLIGLVYILMLPDGPDDAAFLAAAERAALAEAMRREAAGRAGLGFWASISNPYVILLGVINMGVLAPNMTLTLWLPQILKAQGFTTTQTGFVASIPYLAGMLGMLIWPRLSDRLGNRIGMAAGALAIAASGVAAAAFVSDPWLKVACFTVAAFGTYGGNPTFWTLPARVFGGSGAGAGLAMVSCIGTLSSAFGPWTVGWIKQATGSFDAGLYLIAAVTATGCLLTAALPAARRHLLARTP</sequence>
<dbReference type="PROSITE" id="PS50850">
    <property type="entry name" value="MFS"/>
    <property type="match status" value="1"/>
</dbReference>
<feature type="transmembrane region" description="Helical" evidence="6">
    <location>
        <begin position="88"/>
        <end position="110"/>
    </location>
</feature>
<comment type="caution">
    <text evidence="8">The sequence shown here is derived from an EMBL/GenBank/DDBJ whole genome shotgun (WGS) entry which is preliminary data.</text>
</comment>
<reference evidence="8 9" key="1">
    <citation type="submission" date="2015-09" db="EMBL/GenBank/DDBJ databases">
        <authorList>
            <person name="Jackson K.R."/>
            <person name="Lunt B.L."/>
            <person name="Fisher J.N.B."/>
            <person name="Gardner A.V."/>
            <person name="Bailey M.E."/>
            <person name="Deus L.M."/>
            <person name="Earl A.S."/>
            <person name="Gibby P.D."/>
            <person name="Hartmann K.A."/>
            <person name="Liu J.E."/>
            <person name="Manci A.M."/>
            <person name="Nielsen D.A."/>
            <person name="Solomon M.B."/>
            <person name="Breakwell D.P."/>
            <person name="Burnett S.H."/>
            <person name="Grose J.H."/>
        </authorList>
    </citation>
    <scope>NUCLEOTIDE SEQUENCE [LARGE SCALE GENOMIC DNA]</scope>
    <source>
        <strain evidence="8 9">16</strain>
    </source>
</reference>
<gene>
    <name evidence="8" type="ORF">ABB55_21110</name>
</gene>
<keyword evidence="9" id="KW-1185">Reference proteome</keyword>
<dbReference type="AlphaFoldDB" id="A0A0P6VTX2"/>
<evidence type="ECO:0000256" key="4">
    <source>
        <dbReference type="ARBA" id="ARBA00022989"/>
    </source>
</evidence>
<dbReference type="GO" id="GO:0016020">
    <property type="term" value="C:membrane"/>
    <property type="evidence" value="ECO:0007669"/>
    <property type="project" value="UniProtKB-SubCell"/>
</dbReference>
<organism evidence="8 9">
    <name type="scientific">Prosthecodimorpha hirschii</name>
    <dbReference type="NCBI Taxonomy" id="665126"/>
    <lineage>
        <taxon>Bacteria</taxon>
        <taxon>Pseudomonadati</taxon>
        <taxon>Pseudomonadota</taxon>
        <taxon>Alphaproteobacteria</taxon>
        <taxon>Hyphomicrobiales</taxon>
        <taxon>Ancalomicrobiaceae</taxon>
        <taxon>Prosthecodimorpha</taxon>
    </lineage>
</organism>
<feature type="transmembrane region" description="Helical" evidence="6">
    <location>
        <begin position="372"/>
        <end position="392"/>
    </location>
</feature>
<comment type="subcellular location">
    <subcellularLocation>
        <location evidence="1">Membrane</location>
        <topology evidence="1">Multi-pass membrane protein</topology>
    </subcellularLocation>
</comment>
<feature type="transmembrane region" description="Helical" evidence="6">
    <location>
        <begin position="313"/>
        <end position="332"/>
    </location>
</feature>
<feature type="transmembrane region" description="Helical" evidence="6">
    <location>
        <begin position="338"/>
        <end position="360"/>
    </location>
</feature>
<evidence type="ECO:0000259" key="7">
    <source>
        <dbReference type="PROSITE" id="PS50850"/>
    </source>
</evidence>
<feature type="transmembrane region" description="Helical" evidence="6">
    <location>
        <begin position="404"/>
        <end position="426"/>
    </location>
</feature>
<proteinExistence type="predicted"/>
<dbReference type="EMBL" id="LJYW01000001">
    <property type="protein sequence ID" value="KPL54408.1"/>
    <property type="molecule type" value="Genomic_DNA"/>
</dbReference>
<evidence type="ECO:0000313" key="9">
    <source>
        <dbReference type="Proteomes" id="UP000048984"/>
    </source>
</evidence>
<dbReference type="Gene3D" id="1.20.1250.20">
    <property type="entry name" value="MFS general substrate transporter like domains"/>
    <property type="match status" value="2"/>
</dbReference>
<evidence type="ECO:0000256" key="1">
    <source>
        <dbReference type="ARBA" id="ARBA00004141"/>
    </source>
</evidence>
<evidence type="ECO:0000256" key="2">
    <source>
        <dbReference type="ARBA" id="ARBA00022448"/>
    </source>
</evidence>
<dbReference type="PANTHER" id="PTHR43791:SF36">
    <property type="entry name" value="TRANSPORTER, PUTATIVE (AFU_ORTHOLOGUE AFUA_6G08340)-RELATED"/>
    <property type="match status" value="1"/>
</dbReference>
<reference evidence="8 9" key="2">
    <citation type="submission" date="2015-10" db="EMBL/GenBank/DDBJ databases">
        <title>Draft Genome Sequence of Prosthecomicrobium hirschii ATCC 27832.</title>
        <authorList>
            <person name="Daniel J."/>
            <person name="Givan S.A."/>
            <person name="Brun Y.V."/>
            <person name="Brown P.J."/>
        </authorList>
    </citation>
    <scope>NUCLEOTIDE SEQUENCE [LARGE SCALE GENOMIC DNA]</scope>
    <source>
        <strain evidence="8 9">16</strain>
    </source>
</reference>
<feature type="transmembrane region" description="Helical" evidence="6">
    <location>
        <begin position="150"/>
        <end position="172"/>
    </location>
</feature>
<dbReference type="CDD" id="cd17319">
    <property type="entry name" value="MFS_ExuT_GudP_like"/>
    <property type="match status" value="1"/>
</dbReference>
<keyword evidence="3 6" id="KW-0812">Transmembrane</keyword>
<dbReference type="SUPFAM" id="SSF103473">
    <property type="entry name" value="MFS general substrate transporter"/>
    <property type="match status" value="1"/>
</dbReference>
<feature type="transmembrane region" description="Helical" evidence="6">
    <location>
        <begin position="184"/>
        <end position="205"/>
    </location>
</feature>
<dbReference type="InterPro" id="IPR020846">
    <property type="entry name" value="MFS_dom"/>
</dbReference>
<name>A0A0P6VTX2_9HYPH</name>
<dbReference type="InterPro" id="IPR011701">
    <property type="entry name" value="MFS"/>
</dbReference>
<dbReference type="FunFam" id="1.20.1250.20:FF:000018">
    <property type="entry name" value="MFS transporter permease"/>
    <property type="match status" value="1"/>
</dbReference>
<dbReference type="GO" id="GO:0022857">
    <property type="term" value="F:transmembrane transporter activity"/>
    <property type="evidence" value="ECO:0007669"/>
    <property type="project" value="InterPro"/>
</dbReference>
<dbReference type="Pfam" id="PF07690">
    <property type="entry name" value="MFS_1"/>
    <property type="match status" value="1"/>
</dbReference>
<protein>
    <recommendedName>
        <fullName evidence="7">Major facilitator superfamily (MFS) profile domain-containing protein</fullName>
    </recommendedName>
</protein>
<evidence type="ECO:0000256" key="3">
    <source>
        <dbReference type="ARBA" id="ARBA00022692"/>
    </source>
</evidence>
<dbReference type="Proteomes" id="UP000048984">
    <property type="component" value="Unassembled WGS sequence"/>
</dbReference>
<feature type="transmembrane region" description="Helical" evidence="6">
    <location>
        <begin position="281"/>
        <end position="301"/>
    </location>
</feature>
<dbReference type="InterPro" id="IPR036259">
    <property type="entry name" value="MFS_trans_sf"/>
</dbReference>
<dbReference type="PANTHER" id="PTHR43791">
    <property type="entry name" value="PERMEASE-RELATED"/>
    <property type="match status" value="1"/>
</dbReference>
<keyword evidence="2" id="KW-0813">Transport</keyword>
<evidence type="ECO:0000313" key="8">
    <source>
        <dbReference type="EMBL" id="KPL54408.1"/>
    </source>
</evidence>
<keyword evidence="4 6" id="KW-1133">Transmembrane helix</keyword>
<evidence type="ECO:0000256" key="6">
    <source>
        <dbReference type="SAM" id="Phobius"/>
    </source>
</evidence>
<keyword evidence="5 6" id="KW-0472">Membrane</keyword>
<feature type="transmembrane region" description="Helical" evidence="6">
    <location>
        <begin position="238"/>
        <end position="261"/>
    </location>
</feature>
<accession>A0A0P6VTX2</accession>
<feature type="transmembrane region" description="Helical" evidence="6">
    <location>
        <begin position="116"/>
        <end position="138"/>
    </location>
</feature>
<feature type="transmembrane region" description="Helical" evidence="6">
    <location>
        <begin position="55"/>
        <end position="76"/>
    </location>
</feature>
<dbReference type="STRING" id="665126.ABB55_21110"/>
<feature type="transmembrane region" description="Helical" evidence="6">
    <location>
        <begin position="26"/>
        <end position="49"/>
    </location>
</feature>
<evidence type="ECO:0000256" key="5">
    <source>
        <dbReference type="ARBA" id="ARBA00023136"/>
    </source>
</evidence>
<feature type="domain" description="Major facilitator superfamily (MFS) profile" evidence="7">
    <location>
        <begin position="26"/>
        <end position="428"/>
    </location>
</feature>